<organism evidence="1 2">
    <name type="scientific">Araneus ventricosus</name>
    <name type="common">Orbweaver spider</name>
    <name type="synonym">Epeira ventricosa</name>
    <dbReference type="NCBI Taxonomy" id="182803"/>
    <lineage>
        <taxon>Eukaryota</taxon>
        <taxon>Metazoa</taxon>
        <taxon>Ecdysozoa</taxon>
        <taxon>Arthropoda</taxon>
        <taxon>Chelicerata</taxon>
        <taxon>Arachnida</taxon>
        <taxon>Araneae</taxon>
        <taxon>Araneomorphae</taxon>
        <taxon>Entelegynae</taxon>
        <taxon>Araneoidea</taxon>
        <taxon>Araneidae</taxon>
        <taxon>Araneus</taxon>
    </lineage>
</organism>
<dbReference type="EMBL" id="BGPR01032996">
    <property type="protein sequence ID" value="GBO06753.1"/>
    <property type="molecule type" value="Genomic_DNA"/>
</dbReference>
<evidence type="ECO:0000313" key="1">
    <source>
        <dbReference type="EMBL" id="GBO06753.1"/>
    </source>
</evidence>
<comment type="caution">
    <text evidence="1">The sequence shown here is derived from an EMBL/GenBank/DDBJ whole genome shotgun (WGS) entry which is preliminary data.</text>
</comment>
<reference evidence="1 2" key="1">
    <citation type="journal article" date="2019" name="Sci. Rep.">
        <title>Orb-weaving spider Araneus ventricosus genome elucidates the spidroin gene catalogue.</title>
        <authorList>
            <person name="Kono N."/>
            <person name="Nakamura H."/>
            <person name="Ohtoshi R."/>
            <person name="Moran D.A.P."/>
            <person name="Shinohara A."/>
            <person name="Yoshida Y."/>
            <person name="Fujiwara M."/>
            <person name="Mori M."/>
            <person name="Tomita M."/>
            <person name="Arakawa K."/>
        </authorList>
    </citation>
    <scope>NUCLEOTIDE SEQUENCE [LARGE SCALE GENOMIC DNA]</scope>
</reference>
<dbReference type="PANTHER" id="PTHR47326">
    <property type="entry name" value="TRANSPOSABLE ELEMENT TC3 TRANSPOSASE-LIKE PROTEIN"/>
    <property type="match status" value="1"/>
</dbReference>
<evidence type="ECO:0000313" key="2">
    <source>
        <dbReference type="Proteomes" id="UP000499080"/>
    </source>
</evidence>
<dbReference type="InterPro" id="IPR036397">
    <property type="entry name" value="RNaseH_sf"/>
</dbReference>
<dbReference type="AlphaFoldDB" id="A0A4Y2U2M1"/>
<dbReference type="Proteomes" id="UP000499080">
    <property type="component" value="Unassembled WGS sequence"/>
</dbReference>
<dbReference type="Gene3D" id="3.30.420.10">
    <property type="entry name" value="Ribonuclease H-like superfamily/Ribonuclease H"/>
    <property type="match status" value="1"/>
</dbReference>
<protein>
    <recommendedName>
        <fullName evidence="3">Transposable element Tc3 transposase</fullName>
    </recommendedName>
</protein>
<keyword evidence="2" id="KW-1185">Reference proteome</keyword>
<accession>A0A4Y2U2M1</accession>
<evidence type="ECO:0008006" key="3">
    <source>
        <dbReference type="Google" id="ProtNLM"/>
    </source>
</evidence>
<proteinExistence type="predicted"/>
<gene>
    <name evidence="1" type="ORF">AVEN_202694_1</name>
</gene>
<name>A0A4Y2U2M1_ARAVE</name>
<dbReference type="PANTHER" id="PTHR47326:SF1">
    <property type="entry name" value="HTH PSQ-TYPE DOMAIN-CONTAINING PROTEIN"/>
    <property type="match status" value="1"/>
</dbReference>
<dbReference type="GO" id="GO:0003676">
    <property type="term" value="F:nucleic acid binding"/>
    <property type="evidence" value="ECO:0007669"/>
    <property type="project" value="InterPro"/>
</dbReference>
<dbReference type="OrthoDB" id="9971063at2759"/>
<sequence length="85" mass="10133">MLRNFLQPNQYEHGNLAVWFQQDGATAGIWMDLLKEIFPKRLISLRGNISWPARSPDLSPCDYFLWGYLKLEVYRRIGHQQPRNR</sequence>